<dbReference type="Gene3D" id="3.40.710.10">
    <property type="entry name" value="DD-peptidase/beta-lactamase superfamily"/>
    <property type="match status" value="1"/>
</dbReference>
<dbReference type="InterPro" id="IPR001460">
    <property type="entry name" value="PCN-bd_Tpept"/>
</dbReference>
<dbReference type="GO" id="GO:0008658">
    <property type="term" value="F:penicillin binding"/>
    <property type="evidence" value="ECO:0007669"/>
    <property type="project" value="InterPro"/>
</dbReference>
<dbReference type="Gene3D" id="3.90.1310.10">
    <property type="entry name" value="Penicillin-binding protein 2a (Domain 2)"/>
    <property type="match status" value="1"/>
</dbReference>
<dbReference type="PANTHER" id="PTHR30627:SF1">
    <property type="entry name" value="PEPTIDOGLYCAN D,D-TRANSPEPTIDASE FTSI"/>
    <property type="match status" value="1"/>
</dbReference>
<dbReference type="CDD" id="cd06575">
    <property type="entry name" value="PASTA_Pbp2x-like_2"/>
    <property type="match status" value="1"/>
</dbReference>
<dbReference type="GO" id="GO:0005886">
    <property type="term" value="C:plasma membrane"/>
    <property type="evidence" value="ECO:0007669"/>
    <property type="project" value="TreeGrafter"/>
</dbReference>
<feature type="transmembrane region" description="Helical" evidence="3">
    <location>
        <begin position="12"/>
        <end position="32"/>
    </location>
</feature>
<feature type="domain" description="PASTA" evidence="4">
    <location>
        <begin position="592"/>
        <end position="652"/>
    </location>
</feature>
<organism evidence="5">
    <name type="scientific">marine metagenome</name>
    <dbReference type="NCBI Taxonomy" id="408172"/>
    <lineage>
        <taxon>unclassified sequences</taxon>
        <taxon>metagenomes</taxon>
        <taxon>ecological metagenomes</taxon>
    </lineage>
</organism>
<reference evidence="5" key="1">
    <citation type="submission" date="2018-05" db="EMBL/GenBank/DDBJ databases">
        <authorList>
            <person name="Lanie J.A."/>
            <person name="Ng W.-L."/>
            <person name="Kazmierczak K.M."/>
            <person name="Andrzejewski T.M."/>
            <person name="Davidsen T.M."/>
            <person name="Wayne K.J."/>
            <person name="Tettelin H."/>
            <person name="Glass J.I."/>
            <person name="Rusch D."/>
            <person name="Podicherti R."/>
            <person name="Tsui H.-C.T."/>
            <person name="Winkler M.E."/>
        </authorList>
    </citation>
    <scope>NUCLEOTIDE SEQUENCE</scope>
</reference>
<evidence type="ECO:0000256" key="3">
    <source>
        <dbReference type="SAM" id="Phobius"/>
    </source>
</evidence>
<dbReference type="InterPro" id="IPR012338">
    <property type="entry name" value="Beta-lactam/transpept-like"/>
</dbReference>
<dbReference type="AlphaFoldDB" id="A0A381V1N8"/>
<dbReference type="SUPFAM" id="SSF54184">
    <property type="entry name" value="Penicillin-binding protein 2x (pbp-2x), c-terminal domain"/>
    <property type="match status" value="1"/>
</dbReference>
<dbReference type="InterPro" id="IPR005543">
    <property type="entry name" value="PASTA_dom"/>
</dbReference>
<dbReference type="InterPro" id="IPR050515">
    <property type="entry name" value="Beta-lactam/transpept"/>
</dbReference>
<dbReference type="GO" id="GO:0071555">
    <property type="term" value="P:cell wall organization"/>
    <property type="evidence" value="ECO:0007669"/>
    <property type="project" value="TreeGrafter"/>
</dbReference>
<gene>
    <name evidence="5" type="ORF">METZ01_LOCUS86735</name>
</gene>
<dbReference type="Gene3D" id="3.30.450.330">
    <property type="match status" value="1"/>
</dbReference>
<evidence type="ECO:0000256" key="2">
    <source>
        <dbReference type="ARBA" id="ARBA00023136"/>
    </source>
</evidence>
<name>A0A381V1N8_9ZZZZ</name>
<keyword evidence="3" id="KW-1133">Transmembrane helix</keyword>
<dbReference type="SUPFAM" id="SSF56601">
    <property type="entry name" value="beta-lactamase/transpeptidase-like"/>
    <property type="match status" value="1"/>
</dbReference>
<accession>A0A381V1N8</accession>
<proteinExistence type="predicted"/>
<comment type="subcellular location">
    <subcellularLocation>
        <location evidence="1">Membrane</location>
    </subcellularLocation>
</comment>
<keyword evidence="2 3" id="KW-0472">Membrane</keyword>
<dbReference type="InterPro" id="IPR005311">
    <property type="entry name" value="PBP_dimer"/>
</dbReference>
<evidence type="ECO:0000256" key="1">
    <source>
        <dbReference type="ARBA" id="ARBA00004370"/>
    </source>
</evidence>
<dbReference type="InterPro" id="IPR036138">
    <property type="entry name" value="PBP_dimer_sf"/>
</dbReference>
<dbReference type="SMART" id="SM00740">
    <property type="entry name" value="PASTA"/>
    <property type="match status" value="1"/>
</dbReference>
<keyword evidence="3" id="KW-0812">Transmembrane</keyword>
<dbReference type="EMBL" id="UINC01007536">
    <property type="protein sequence ID" value="SVA33881.1"/>
    <property type="molecule type" value="Genomic_DNA"/>
</dbReference>
<evidence type="ECO:0000313" key="5">
    <source>
        <dbReference type="EMBL" id="SVA33881.1"/>
    </source>
</evidence>
<dbReference type="Pfam" id="PF00905">
    <property type="entry name" value="Transpeptidase"/>
    <property type="match status" value="1"/>
</dbReference>
<dbReference type="Pfam" id="PF03793">
    <property type="entry name" value="PASTA"/>
    <property type="match status" value="1"/>
</dbReference>
<dbReference type="SUPFAM" id="SSF56519">
    <property type="entry name" value="Penicillin binding protein dimerisation domain"/>
    <property type="match status" value="1"/>
</dbReference>
<dbReference type="PANTHER" id="PTHR30627">
    <property type="entry name" value="PEPTIDOGLYCAN D,D-TRANSPEPTIDASE"/>
    <property type="match status" value="1"/>
</dbReference>
<dbReference type="Pfam" id="PF03717">
    <property type="entry name" value="PBP_dimer"/>
    <property type="match status" value="1"/>
</dbReference>
<sequence>MTRLYSFYQLRVRFISALFFICSIAILGKMLYVQSFQAADLREITLDAGFTERSVKGSRGNISDRNGQILAETIKTYTFWVNTQKDADVDAIAALFSEAFNQPVDSYQKLLSKRKKYIPLTKALNRTQCLPVLEKLKETKGLQCDVSANRYYPFQNLASQVIGYVDRDHKGQFGIERQFDPLLNGKTSNLIFNRSANGTLRKAIIDQHPTAENGADIQLTIDANIQSILLDALKQGMKRSGALTANGVIINPFTGDILAMASVPDFDPNAFWKYDVSTFANRTISDSYEPGSTFKLISMTAALESGIFTSEDKFFCENGEYQIVSSKIIHDHEPHGDLSLSDIFIYSSNIGLAKMVDQMGAQHIYDYARKFGFGIRTGVPLPSEASGVLREFNEWTRLSGPFVSIGQEISINTLQLAVAYSAAANGGYLPNARIIKNISGNGYEERDYSPRPVRKVMTRETSESLLAMMEEVVNHGTADKARIPGFRIGGKTGTAEKFVNGSYSSREFISSFAAVFPADNPKYVCVINADSPTYGLHWGNETAAPIVKDIFERLIINNKEFIPVESKPMPQFAHTNNTDKLAPLLSTANIIQKRENTVPNFLGKTLKQTIQEAKDLGLLINPVGTSGRVVWQSVSPGQLVDNAPTCTIKLESM</sequence>
<evidence type="ECO:0000259" key="4">
    <source>
        <dbReference type="PROSITE" id="PS51178"/>
    </source>
</evidence>
<dbReference type="PROSITE" id="PS51178">
    <property type="entry name" value="PASTA"/>
    <property type="match status" value="1"/>
</dbReference>
<protein>
    <recommendedName>
        <fullName evidence="4">PASTA domain-containing protein</fullName>
    </recommendedName>
</protein>